<evidence type="ECO:0000256" key="2">
    <source>
        <dbReference type="SAM" id="Phobius"/>
    </source>
</evidence>
<accession>A0ABM6GGW8</accession>
<gene>
    <name evidence="3" type="ORF">BW47_04145</name>
</gene>
<keyword evidence="2" id="KW-0812">Transmembrane</keyword>
<feature type="transmembrane region" description="Helical" evidence="2">
    <location>
        <begin position="23"/>
        <end position="42"/>
    </location>
</feature>
<evidence type="ECO:0008006" key="5">
    <source>
        <dbReference type="Google" id="ProtNLM"/>
    </source>
</evidence>
<dbReference type="InterPro" id="IPR004706">
    <property type="entry name" value="Arsenical-R_Acr3"/>
</dbReference>
<keyword evidence="1" id="KW-0813">Transport</keyword>
<keyword evidence="2" id="KW-1133">Transmembrane helix</keyword>
<evidence type="ECO:0000256" key="1">
    <source>
        <dbReference type="ARBA" id="ARBA00022448"/>
    </source>
</evidence>
<proteinExistence type="predicted"/>
<organism evidence="3 4">
    <name type="scientific">Thermosipho melanesiensis</name>
    <dbReference type="NCBI Taxonomy" id="46541"/>
    <lineage>
        <taxon>Bacteria</taxon>
        <taxon>Thermotogati</taxon>
        <taxon>Thermotogota</taxon>
        <taxon>Thermotogae</taxon>
        <taxon>Thermotogales</taxon>
        <taxon>Fervidobacteriaceae</taxon>
        <taxon>Thermosipho</taxon>
    </lineage>
</organism>
<name>A0ABM6GGW8_9BACT</name>
<dbReference type="EMBL" id="CP007389">
    <property type="protein sequence ID" value="APT74850.1"/>
    <property type="molecule type" value="Genomic_DNA"/>
</dbReference>
<evidence type="ECO:0000313" key="4">
    <source>
        <dbReference type="Proteomes" id="UP000185490"/>
    </source>
</evidence>
<keyword evidence="4" id="KW-1185">Reference proteome</keyword>
<protein>
    <recommendedName>
        <fullName evidence="5">Arsenical-resistance protein Acr3</fullName>
    </recommendedName>
</protein>
<dbReference type="PANTHER" id="PTHR43057">
    <property type="entry name" value="ARSENITE EFFLUX TRANSPORTER"/>
    <property type="match status" value="1"/>
</dbReference>
<reference evidence="3 4" key="1">
    <citation type="submission" date="2014-02" db="EMBL/GenBank/DDBJ databases">
        <title>Diversity of Thermotogales isolates from hydrothermal vents.</title>
        <authorList>
            <person name="Haverkamp T.H.A."/>
            <person name="Lossouarn J."/>
            <person name="Geslin C."/>
            <person name="Nesbo C.L."/>
        </authorList>
    </citation>
    <scope>NUCLEOTIDE SEQUENCE [LARGE SCALE GENOMIC DNA]</scope>
    <source>
        <strain evidence="3 4">431</strain>
    </source>
</reference>
<sequence length="59" mass="6157">MIGASNFFELAVAISLFGLNSKAALATVVGVLVEVPIMLTLVKIANATRKKLVKEGVSI</sequence>
<evidence type="ECO:0000313" key="3">
    <source>
        <dbReference type="EMBL" id="APT74850.1"/>
    </source>
</evidence>
<dbReference type="PANTHER" id="PTHR43057:SF1">
    <property type="entry name" value="ARSENICAL-RESISTANCE PROTEIN 3"/>
    <property type="match status" value="1"/>
</dbReference>
<dbReference type="Proteomes" id="UP000185490">
    <property type="component" value="Chromosome"/>
</dbReference>
<keyword evidence="2" id="KW-0472">Membrane</keyword>